<accession>A0A8D8FX81</accession>
<evidence type="ECO:0000256" key="1">
    <source>
        <dbReference type="SAM" id="MobiDB-lite"/>
    </source>
</evidence>
<protein>
    <submittedName>
        <fullName evidence="2">(northern house mosquito) hypothetical protein</fullName>
    </submittedName>
</protein>
<reference evidence="2" key="1">
    <citation type="submission" date="2021-05" db="EMBL/GenBank/DDBJ databases">
        <authorList>
            <person name="Alioto T."/>
            <person name="Alioto T."/>
            <person name="Gomez Garrido J."/>
        </authorList>
    </citation>
    <scope>NUCLEOTIDE SEQUENCE</scope>
</reference>
<dbReference type="AlphaFoldDB" id="A0A8D8FX81"/>
<proteinExistence type="predicted"/>
<feature type="region of interest" description="Disordered" evidence="1">
    <location>
        <begin position="1"/>
        <end position="36"/>
    </location>
</feature>
<dbReference type="EMBL" id="HBUE01103882">
    <property type="protein sequence ID" value="CAG6486420.1"/>
    <property type="molecule type" value="Transcribed_RNA"/>
</dbReference>
<name>A0A8D8FX81_CULPI</name>
<evidence type="ECO:0000313" key="2">
    <source>
        <dbReference type="EMBL" id="CAG6486420.1"/>
    </source>
</evidence>
<organism evidence="2">
    <name type="scientific">Culex pipiens</name>
    <name type="common">House mosquito</name>
    <dbReference type="NCBI Taxonomy" id="7175"/>
    <lineage>
        <taxon>Eukaryota</taxon>
        <taxon>Metazoa</taxon>
        <taxon>Ecdysozoa</taxon>
        <taxon>Arthropoda</taxon>
        <taxon>Hexapoda</taxon>
        <taxon>Insecta</taxon>
        <taxon>Pterygota</taxon>
        <taxon>Neoptera</taxon>
        <taxon>Endopterygota</taxon>
        <taxon>Diptera</taxon>
        <taxon>Nematocera</taxon>
        <taxon>Culicoidea</taxon>
        <taxon>Culicidae</taxon>
        <taxon>Culicinae</taxon>
        <taxon>Culicini</taxon>
        <taxon>Culex</taxon>
        <taxon>Culex</taxon>
    </lineage>
</organism>
<sequence>MCSQVSHYTSPSGSKPPSSGEASLKSTTKSRLPVVLRRENNLNCPPTTTHLSKSHPPVNVTPHFNTVHYVSLVVFREGFSLFTSRCSAPRVEGEKMIDGERYSSGSKEFHSPVAQLVERLFGEPPSFNLAQGRK</sequence>
<feature type="compositionally biased region" description="Low complexity" evidence="1">
    <location>
        <begin position="10"/>
        <end position="20"/>
    </location>
</feature>